<dbReference type="OrthoDB" id="432685at2759"/>
<reference evidence="2" key="1">
    <citation type="submission" date="2020-06" db="EMBL/GenBank/DDBJ databases">
        <authorList>
            <person name="Onetto C."/>
        </authorList>
    </citation>
    <scope>NUCLEOTIDE SEQUENCE</scope>
</reference>
<dbReference type="InterPro" id="IPR019180">
    <property type="entry name" value="Oxidoreductase-like_N"/>
</dbReference>
<gene>
    <name evidence="2" type="ORF">AWRI4233_LOCUS812</name>
</gene>
<evidence type="ECO:0000259" key="1">
    <source>
        <dbReference type="Pfam" id="PF09791"/>
    </source>
</evidence>
<organism evidence="2 3">
    <name type="scientific">Aureobasidium mustum</name>
    <dbReference type="NCBI Taxonomy" id="2773714"/>
    <lineage>
        <taxon>Eukaryota</taxon>
        <taxon>Fungi</taxon>
        <taxon>Dikarya</taxon>
        <taxon>Ascomycota</taxon>
        <taxon>Pezizomycotina</taxon>
        <taxon>Dothideomycetes</taxon>
        <taxon>Dothideomycetidae</taxon>
        <taxon>Dothideales</taxon>
        <taxon>Saccotheciaceae</taxon>
        <taxon>Aureobasidium</taxon>
    </lineage>
</organism>
<keyword evidence="3" id="KW-1185">Reference proteome</keyword>
<evidence type="ECO:0000313" key="2">
    <source>
        <dbReference type="EMBL" id="CAD0086292.1"/>
    </source>
</evidence>
<proteinExistence type="predicted"/>
<accession>A0A9N8P903</accession>
<comment type="caution">
    <text evidence="2">The sequence shown here is derived from an EMBL/GenBank/DDBJ whole genome shotgun (WGS) entry which is preliminary data.</text>
</comment>
<protein>
    <recommendedName>
        <fullName evidence="1">Oxidoreductase-like domain-containing protein</fullName>
    </recommendedName>
</protein>
<name>A0A9N8P903_9PEZI</name>
<evidence type="ECO:0000313" key="3">
    <source>
        <dbReference type="Proteomes" id="UP000714618"/>
    </source>
</evidence>
<dbReference type="Proteomes" id="UP000714618">
    <property type="component" value="Unassembled WGS sequence"/>
</dbReference>
<sequence length="117" mass="12618">MTIPQPLPLHPTISTATLKSRSPTLTKLLKARPAPIRETALLAAATSLTKPVKPPAGDCCGSSCDPCVMDLYAQELKVWKECVDLRGVIEQDSENGEELGREGKDLEGCKVPGAFEW</sequence>
<dbReference type="Pfam" id="PF09791">
    <property type="entry name" value="Oxidored-like"/>
    <property type="match status" value="1"/>
</dbReference>
<dbReference type="EMBL" id="CAIJEO010000002">
    <property type="protein sequence ID" value="CAD0086292.1"/>
    <property type="molecule type" value="Genomic_DNA"/>
</dbReference>
<feature type="domain" description="Oxidoreductase-like" evidence="1">
    <location>
        <begin position="50"/>
        <end position="81"/>
    </location>
</feature>
<dbReference type="AlphaFoldDB" id="A0A9N8P903"/>